<dbReference type="SUPFAM" id="SSF143011">
    <property type="entry name" value="RelE-like"/>
    <property type="match status" value="1"/>
</dbReference>
<accession>A0A1F7RNN9</accession>
<evidence type="ECO:0008006" key="4">
    <source>
        <dbReference type="Google" id="ProtNLM"/>
    </source>
</evidence>
<sequence>MIYKIIIERKAEKEAEKIPIKYRTAIDRAILSLTSNPRPHGSKKLTEKEGYRIRAGNYRILYTVDDTAKTVIVYRIKIKGKTTYK</sequence>
<gene>
    <name evidence="2" type="ORF">A2W05_03210</name>
</gene>
<comment type="caution">
    <text evidence="2">The sequence shown here is derived from an EMBL/GenBank/DDBJ whole genome shotgun (WGS) entry which is preliminary data.</text>
</comment>
<dbReference type="InterPro" id="IPR052747">
    <property type="entry name" value="TA_system_RelE_toxin"/>
</dbReference>
<dbReference type="Gene3D" id="3.30.2310.20">
    <property type="entry name" value="RelE-like"/>
    <property type="match status" value="1"/>
</dbReference>
<dbReference type="InterPro" id="IPR035093">
    <property type="entry name" value="RelE/ParE_toxin_dom_sf"/>
</dbReference>
<organism evidence="2 3">
    <name type="scientific">Candidatus Schekmanbacteria bacterium RBG_16_38_10</name>
    <dbReference type="NCBI Taxonomy" id="1817879"/>
    <lineage>
        <taxon>Bacteria</taxon>
        <taxon>Candidatus Schekmaniibacteriota</taxon>
    </lineage>
</organism>
<evidence type="ECO:0000313" key="2">
    <source>
        <dbReference type="EMBL" id="OGL43169.1"/>
    </source>
</evidence>
<dbReference type="InterPro" id="IPR007712">
    <property type="entry name" value="RelE/ParE_toxin"/>
</dbReference>
<dbReference type="EMBL" id="MGDE01000237">
    <property type="protein sequence ID" value="OGL43169.1"/>
    <property type="molecule type" value="Genomic_DNA"/>
</dbReference>
<dbReference type="AlphaFoldDB" id="A0A1F7RNN9"/>
<proteinExistence type="predicted"/>
<protein>
    <recommendedName>
        <fullName evidence="4">Plasmid stabilization protein</fullName>
    </recommendedName>
</protein>
<dbReference type="PANTHER" id="PTHR38813">
    <property type="match status" value="1"/>
</dbReference>
<name>A0A1F7RNN9_9BACT</name>
<evidence type="ECO:0000256" key="1">
    <source>
        <dbReference type="ARBA" id="ARBA00022649"/>
    </source>
</evidence>
<dbReference type="PANTHER" id="PTHR38813:SF1">
    <property type="entry name" value="TOXIN RELE1-RELATED"/>
    <property type="match status" value="1"/>
</dbReference>
<keyword evidence="1" id="KW-1277">Toxin-antitoxin system</keyword>
<dbReference type="Pfam" id="PF05016">
    <property type="entry name" value="ParE_toxin"/>
    <property type="match status" value="1"/>
</dbReference>
<evidence type="ECO:0000313" key="3">
    <source>
        <dbReference type="Proteomes" id="UP000178797"/>
    </source>
</evidence>
<reference evidence="2 3" key="1">
    <citation type="journal article" date="2016" name="Nat. Commun.">
        <title>Thousands of microbial genomes shed light on interconnected biogeochemical processes in an aquifer system.</title>
        <authorList>
            <person name="Anantharaman K."/>
            <person name="Brown C.T."/>
            <person name="Hug L.A."/>
            <person name="Sharon I."/>
            <person name="Castelle C.J."/>
            <person name="Probst A.J."/>
            <person name="Thomas B.C."/>
            <person name="Singh A."/>
            <person name="Wilkins M.J."/>
            <person name="Karaoz U."/>
            <person name="Brodie E.L."/>
            <person name="Williams K.H."/>
            <person name="Hubbard S.S."/>
            <person name="Banfield J.F."/>
        </authorList>
    </citation>
    <scope>NUCLEOTIDE SEQUENCE [LARGE SCALE GENOMIC DNA]</scope>
</reference>
<dbReference type="Proteomes" id="UP000178797">
    <property type="component" value="Unassembled WGS sequence"/>
</dbReference>